<dbReference type="InterPro" id="IPR029787">
    <property type="entry name" value="Nucleotide_cyclase"/>
</dbReference>
<accession>A0A5D4T114</accession>
<feature type="transmembrane region" description="Helical" evidence="1">
    <location>
        <begin position="236"/>
        <end position="255"/>
    </location>
</feature>
<dbReference type="Gene3D" id="3.30.70.270">
    <property type="match status" value="1"/>
</dbReference>
<dbReference type="InterPro" id="IPR000160">
    <property type="entry name" value="GGDEF_dom"/>
</dbReference>
<keyword evidence="1" id="KW-0472">Membrane</keyword>
<dbReference type="OrthoDB" id="9759607at2"/>
<dbReference type="FunFam" id="3.30.70.270:FF:000001">
    <property type="entry name" value="Diguanylate cyclase domain protein"/>
    <property type="match status" value="1"/>
</dbReference>
<dbReference type="EMBL" id="VTEV01000003">
    <property type="protein sequence ID" value="TYS68949.1"/>
    <property type="molecule type" value="Genomic_DNA"/>
</dbReference>
<dbReference type="PANTHER" id="PTHR45138:SF9">
    <property type="entry name" value="DIGUANYLATE CYCLASE DGCM-RELATED"/>
    <property type="match status" value="1"/>
</dbReference>
<dbReference type="STRING" id="79883.GCA_001636495_01771"/>
<dbReference type="GO" id="GO:1902201">
    <property type="term" value="P:negative regulation of bacterial-type flagellum-dependent cell motility"/>
    <property type="evidence" value="ECO:0007669"/>
    <property type="project" value="TreeGrafter"/>
</dbReference>
<keyword evidence="1" id="KW-1133">Transmembrane helix</keyword>
<dbReference type="GO" id="GO:0043709">
    <property type="term" value="P:cell adhesion involved in single-species biofilm formation"/>
    <property type="evidence" value="ECO:0007669"/>
    <property type="project" value="TreeGrafter"/>
</dbReference>
<dbReference type="CDD" id="cd01949">
    <property type="entry name" value="GGDEF"/>
    <property type="match status" value="1"/>
</dbReference>
<comment type="caution">
    <text evidence="3">The sequence shown here is derived from an EMBL/GenBank/DDBJ whole genome shotgun (WGS) entry which is preliminary data.</text>
</comment>
<dbReference type="Gene3D" id="3.30.450.40">
    <property type="match status" value="1"/>
</dbReference>
<feature type="transmembrane region" description="Helical" evidence="1">
    <location>
        <begin position="138"/>
        <end position="157"/>
    </location>
</feature>
<feature type="transmembrane region" description="Helical" evidence="1">
    <location>
        <begin position="37"/>
        <end position="55"/>
    </location>
</feature>
<evidence type="ECO:0000259" key="2">
    <source>
        <dbReference type="PROSITE" id="PS50887"/>
    </source>
</evidence>
<dbReference type="SUPFAM" id="SSF55073">
    <property type="entry name" value="Nucleotide cyclase"/>
    <property type="match status" value="1"/>
</dbReference>
<keyword evidence="1" id="KW-0812">Transmembrane</keyword>
<evidence type="ECO:0000313" key="4">
    <source>
        <dbReference type="Proteomes" id="UP000322524"/>
    </source>
</evidence>
<dbReference type="Pfam" id="PF13185">
    <property type="entry name" value="GAF_2"/>
    <property type="match status" value="1"/>
</dbReference>
<dbReference type="InterPro" id="IPR003018">
    <property type="entry name" value="GAF"/>
</dbReference>
<dbReference type="InterPro" id="IPR043128">
    <property type="entry name" value="Rev_trsase/Diguanyl_cyclase"/>
</dbReference>
<protein>
    <submittedName>
        <fullName evidence="3">Sensor domain-containing diguanylate cyclase</fullName>
    </submittedName>
</protein>
<proteinExistence type="predicted"/>
<evidence type="ECO:0000256" key="1">
    <source>
        <dbReference type="SAM" id="Phobius"/>
    </source>
</evidence>
<dbReference type="Pfam" id="PF00990">
    <property type="entry name" value="GGDEF"/>
    <property type="match status" value="1"/>
</dbReference>
<name>A0A5D4T114_9BACI</name>
<feature type="transmembrane region" description="Helical" evidence="1">
    <location>
        <begin position="169"/>
        <end position="193"/>
    </location>
</feature>
<sequence length="603" mass="68208">MLENLIIFNYCESVVEKRIKKGGVSLVGQAVSRQKEVVIWTSFVVLVPIFLWLGYQLSPVVLEDLPMWHLIGFLALAIILALIPIVVGEVPLFLAQGVSLAALLSFGIFIEMIVTLVSVLALMAYMRFNRENRLRIPINMLMFSSISLIAGFVFYLFGGTPGDTRLLNIGVITPILAHELVYFTLNTVALYFIQVQIYERKSKFITPDTKWDAVTSIMVLPVGLILYILYEQVGPIALLYVGLPFVILTLILQLYHSSQKVNVHLQQAADVGHQLTERLDTQGVLDVFLDKISTLFKVDYAAIIDVNGEKIMKILRVMDKQNSVETNAILHTDDEELLAYMLKRGKSVCYLTKKEWKHMSKSHLPPNIESLMCVPVIRNHKIEGLVLLASTSKRTYDKSQLMIVDILCSYFGVAMEKARHYQETKQKSERCALTKLYNYRFFESVLDKEFDKLNKGHSRSLSLMMLDLDHFKKINDVYGHQSGNEILMQVAERLTVLVGSKGTVARYGGEEFVILLPDMERGQCFELAERIRLNLATRSFALKQHIRETQGAQLVKVTASIGFATAPDDAEDTLDLIRHADRAMYVGAKKAGRNKVAEYRKTS</sequence>
<evidence type="ECO:0000313" key="3">
    <source>
        <dbReference type="EMBL" id="TYS68949.1"/>
    </source>
</evidence>
<dbReference type="InterPro" id="IPR050469">
    <property type="entry name" value="Diguanylate_Cyclase"/>
</dbReference>
<dbReference type="PROSITE" id="PS50887">
    <property type="entry name" value="GGDEF"/>
    <property type="match status" value="1"/>
</dbReference>
<feature type="transmembrane region" description="Helical" evidence="1">
    <location>
        <begin position="93"/>
        <end position="126"/>
    </location>
</feature>
<dbReference type="SMART" id="SM00267">
    <property type="entry name" value="GGDEF"/>
    <property type="match status" value="1"/>
</dbReference>
<dbReference type="GO" id="GO:0005886">
    <property type="term" value="C:plasma membrane"/>
    <property type="evidence" value="ECO:0007669"/>
    <property type="project" value="TreeGrafter"/>
</dbReference>
<feature type="transmembrane region" description="Helical" evidence="1">
    <location>
        <begin position="213"/>
        <end position="230"/>
    </location>
</feature>
<gene>
    <name evidence="3" type="ORF">FZC76_08450</name>
</gene>
<organism evidence="3 4">
    <name type="scientific">Sutcliffiella horikoshii</name>
    <dbReference type="NCBI Taxonomy" id="79883"/>
    <lineage>
        <taxon>Bacteria</taxon>
        <taxon>Bacillati</taxon>
        <taxon>Bacillota</taxon>
        <taxon>Bacilli</taxon>
        <taxon>Bacillales</taxon>
        <taxon>Bacillaceae</taxon>
        <taxon>Sutcliffiella</taxon>
    </lineage>
</organism>
<dbReference type="SUPFAM" id="SSF55781">
    <property type="entry name" value="GAF domain-like"/>
    <property type="match status" value="1"/>
</dbReference>
<dbReference type="AlphaFoldDB" id="A0A5D4T114"/>
<dbReference type="NCBIfam" id="TIGR00254">
    <property type="entry name" value="GGDEF"/>
    <property type="match status" value="1"/>
</dbReference>
<dbReference type="PANTHER" id="PTHR45138">
    <property type="entry name" value="REGULATORY COMPONENTS OF SENSORY TRANSDUCTION SYSTEM"/>
    <property type="match status" value="1"/>
</dbReference>
<feature type="transmembrane region" description="Helical" evidence="1">
    <location>
        <begin position="67"/>
        <end position="87"/>
    </location>
</feature>
<feature type="domain" description="GGDEF" evidence="2">
    <location>
        <begin position="459"/>
        <end position="601"/>
    </location>
</feature>
<dbReference type="InterPro" id="IPR029016">
    <property type="entry name" value="GAF-like_dom_sf"/>
</dbReference>
<dbReference type="Proteomes" id="UP000322524">
    <property type="component" value="Unassembled WGS sequence"/>
</dbReference>
<dbReference type="GO" id="GO:0052621">
    <property type="term" value="F:diguanylate cyclase activity"/>
    <property type="evidence" value="ECO:0007669"/>
    <property type="project" value="TreeGrafter"/>
</dbReference>
<reference evidence="3 4" key="1">
    <citation type="submission" date="2019-08" db="EMBL/GenBank/DDBJ databases">
        <title>Bacillus genomes from the desert of Cuatro Cienegas, Coahuila.</title>
        <authorList>
            <person name="Olmedo-Alvarez G."/>
        </authorList>
    </citation>
    <scope>NUCLEOTIDE SEQUENCE [LARGE SCALE GENOMIC DNA]</scope>
    <source>
        <strain evidence="3 4">CH28_1T</strain>
    </source>
</reference>